<evidence type="ECO:0000313" key="3">
    <source>
        <dbReference type="EMBL" id="CAF3725439.1"/>
    </source>
</evidence>
<sequence length="147" mass="17121">MLQVKSLHGKSDEIINNQNEIKTDIASMKKIMNLPETTSSENRRPIMLNGKNITQGIIPKNDPRDYLCQQIRKVYTKEEIATGIADDERLKLIKEAIKVCYYKDKDESVDVFWEKEAKEAIENQQRGERRREREKKEKVASCSFCLA</sequence>
<reference evidence="3" key="1">
    <citation type="submission" date="2021-02" db="EMBL/GenBank/DDBJ databases">
        <authorList>
            <person name="Nowell W R."/>
        </authorList>
    </citation>
    <scope>NUCLEOTIDE SEQUENCE</scope>
</reference>
<dbReference type="Proteomes" id="UP000682733">
    <property type="component" value="Unassembled WGS sequence"/>
</dbReference>
<dbReference type="EMBL" id="CAJNOK010004837">
    <property type="protein sequence ID" value="CAF0951349.1"/>
    <property type="molecule type" value="Genomic_DNA"/>
</dbReference>
<dbReference type="Proteomes" id="UP000677228">
    <property type="component" value="Unassembled WGS sequence"/>
</dbReference>
<accession>A0A8S2I738</accession>
<protein>
    <submittedName>
        <fullName evidence="3">Uncharacterized protein</fullName>
    </submittedName>
</protein>
<proteinExistence type="predicted"/>
<evidence type="ECO:0000313" key="2">
    <source>
        <dbReference type="EMBL" id="CAF0951349.1"/>
    </source>
</evidence>
<feature type="region of interest" description="Disordered" evidence="1">
    <location>
        <begin position="122"/>
        <end position="142"/>
    </location>
</feature>
<organism evidence="3 4">
    <name type="scientific">Didymodactylos carnosus</name>
    <dbReference type="NCBI Taxonomy" id="1234261"/>
    <lineage>
        <taxon>Eukaryota</taxon>
        <taxon>Metazoa</taxon>
        <taxon>Spiralia</taxon>
        <taxon>Gnathifera</taxon>
        <taxon>Rotifera</taxon>
        <taxon>Eurotatoria</taxon>
        <taxon>Bdelloidea</taxon>
        <taxon>Philodinida</taxon>
        <taxon>Philodinidae</taxon>
        <taxon>Didymodactylos</taxon>
    </lineage>
</organism>
<feature type="compositionally biased region" description="Basic and acidic residues" evidence="1">
    <location>
        <begin position="122"/>
        <end position="139"/>
    </location>
</feature>
<evidence type="ECO:0000313" key="4">
    <source>
        <dbReference type="Proteomes" id="UP000682733"/>
    </source>
</evidence>
<comment type="caution">
    <text evidence="3">The sequence shown here is derived from an EMBL/GenBank/DDBJ whole genome shotgun (WGS) entry which is preliminary data.</text>
</comment>
<name>A0A8S2I738_9BILA</name>
<evidence type="ECO:0000256" key="1">
    <source>
        <dbReference type="SAM" id="MobiDB-lite"/>
    </source>
</evidence>
<dbReference type="EMBL" id="CAJOBA010004842">
    <property type="protein sequence ID" value="CAF3725439.1"/>
    <property type="molecule type" value="Genomic_DNA"/>
</dbReference>
<dbReference type="AlphaFoldDB" id="A0A8S2I738"/>
<gene>
    <name evidence="2" type="ORF">OVA965_LOCUS12173</name>
    <name evidence="3" type="ORF">TMI583_LOCUS12175</name>
</gene>